<evidence type="ECO:0000313" key="1">
    <source>
        <dbReference type="EMBL" id="KAJ1677910.1"/>
    </source>
</evidence>
<gene>
    <name evidence="1" type="primary">SSE1_1</name>
    <name evidence="1" type="ORF">EV182_005187</name>
</gene>
<comment type="caution">
    <text evidence="1">The sequence shown here is derived from an EMBL/GenBank/DDBJ whole genome shotgun (WGS) entry which is preliminary data.</text>
</comment>
<accession>A0ACC1HPF7</accession>
<reference evidence="1" key="1">
    <citation type="submission" date="2022-06" db="EMBL/GenBank/DDBJ databases">
        <title>Phylogenomic reconstructions and comparative analyses of Kickxellomycotina fungi.</title>
        <authorList>
            <person name="Reynolds N.K."/>
            <person name="Stajich J.E."/>
            <person name="Barry K."/>
            <person name="Grigoriev I.V."/>
            <person name="Crous P."/>
            <person name="Smith M.E."/>
        </authorList>
    </citation>
    <scope>NUCLEOTIDE SEQUENCE</scope>
    <source>
        <strain evidence="1">RSA 2271</strain>
    </source>
</reference>
<name>A0ACC1HPF7_9FUNG</name>
<proteinExistence type="predicted"/>
<keyword evidence="2" id="KW-1185">Reference proteome</keyword>
<dbReference type="Proteomes" id="UP001145114">
    <property type="component" value="Unassembled WGS sequence"/>
</dbReference>
<dbReference type="EMBL" id="JAMZIH010001778">
    <property type="protein sequence ID" value="KAJ1677910.1"/>
    <property type="molecule type" value="Genomic_DNA"/>
</dbReference>
<evidence type="ECO:0000313" key="2">
    <source>
        <dbReference type="Proteomes" id="UP001145114"/>
    </source>
</evidence>
<organism evidence="1 2">
    <name type="scientific">Spiromyces aspiralis</name>
    <dbReference type="NCBI Taxonomy" id="68401"/>
    <lineage>
        <taxon>Eukaryota</taxon>
        <taxon>Fungi</taxon>
        <taxon>Fungi incertae sedis</taxon>
        <taxon>Zoopagomycota</taxon>
        <taxon>Kickxellomycotina</taxon>
        <taxon>Kickxellomycetes</taxon>
        <taxon>Kickxellales</taxon>
        <taxon>Kickxellaceae</taxon>
        <taxon>Spiromyces</taxon>
    </lineage>
</organism>
<protein>
    <submittedName>
        <fullName evidence="1">Adenyl-nucleotide exchange factor sse1</fullName>
    </submittedName>
</protein>
<sequence>MLSCHLVGFDIGTLQSVIAVARNRGIDILSNEVSNRATPTMASFNQKQRYLGESAKNQEMSNFKNTVRSLKRIIGHSYEEVAAQKFEVEELGASLCD</sequence>
<feature type="non-terminal residue" evidence="1">
    <location>
        <position position="97"/>
    </location>
</feature>